<dbReference type="PANTHER" id="PTHR33803:SF3">
    <property type="entry name" value="BLL1974 PROTEIN"/>
    <property type="match status" value="1"/>
</dbReference>
<dbReference type="EMBL" id="AP021889">
    <property type="protein sequence ID" value="BBP46641.1"/>
    <property type="molecule type" value="Genomic_DNA"/>
</dbReference>
<feature type="domain" description="Transposase InsH N-terminal" evidence="1">
    <location>
        <begin position="24"/>
        <end position="96"/>
    </location>
</feature>
<evidence type="ECO:0000259" key="1">
    <source>
        <dbReference type="Pfam" id="PF05598"/>
    </source>
</evidence>
<dbReference type="Proteomes" id="UP000501726">
    <property type="component" value="Chromosome"/>
</dbReference>
<sequence length="121" mass="14117">MTMKPKTHPKETHNRDLFRPLLCDIINPDHELTRLTNLIDWSQFDSWSDLFPSKTGRPATPPRLIAGLFYLQHLFGHSDEGVLEAYLQSPYYQYFVVVCILNMNCNRPVNTSYQPYLSVNN</sequence>
<dbReference type="PANTHER" id="PTHR33803">
    <property type="entry name" value="IS1478 TRANSPOSASE"/>
    <property type="match status" value="1"/>
</dbReference>
<dbReference type="KEGG" id="tse:THMIRHAS_20140"/>
<accession>A0A6F8PWY9</accession>
<name>A0A6F8PWY9_9GAMM</name>
<dbReference type="InterPro" id="IPR008490">
    <property type="entry name" value="Transposase_InsH_N"/>
</dbReference>
<organism evidence="2 3">
    <name type="scientific">Thiosulfatimonas sediminis</name>
    <dbReference type="NCBI Taxonomy" id="2675054"/>
    <lineage>
        <taxon>Bacteria</taxon>
        <taxon>Pseudomonadati</taxon>
        <taxon>Pseudomonadota</taxon>
        <taxon>Gammaproteobacteria</taxon>
        <taxon>Thiotrichales</taxon>
        <taxon>Piscirickettsiaceae</taxon>
        <taxon>Thiosulfatimonas</taxon>
    </lineage>
</organism>
<dbReference type="RefSeq" id="WP_173273485.1">
    <property type="nucleotide sequence ID" value="NZ_AP021889.1"/>
</dbReference>
<evidence type="ECO:0000313" key="2">
    <source>
        <dbReference type="EMBL" id="BBP46641.1"/>
    </source>
</evidence>
<evidence type="ECO:0000313" key="3">
    <source>
        <dbReference type="Proteomes" id="UP000501726"/>
    </source>
</evidence>
<gene>
    <name evidence="2" type="ORF">THMIRHAS_20140</name>
</gene>
<dbReference type="AlphaFoldDB" id="A0A6F8PWY9"/>
<protein>
    <recommendedName>
        <fullName evidence="1">Transposase InsH N-terminal domain-containing protein</fullName>
    </recommendedName>
</protein>
<reference evidence="3" key="1">
    <citation type="submission" date="2019-11" db="EMBL/GenBank/DDBJ databases">
        <title>Isolation and characterization of two novel species in the genus Thiomicrorhabdus.</title>
        <authorList>
            <person name="Mochizuki J."/>
            <person name="Kojima H."/>
            <person name="Fukui M."/>
        </authorList>
    </citation>
    <scope>NUCLEOTIDE SEQUENCE [LARGE SCALE GENOMIC DNA]</scope>
    <source>
        <strain evidence="3">aks77</strain>
    </source>
</reference>
<proteinExistence type="predicted"/>
<dbReference type="Pfam" id="PF05598">
    <property type="entry name" value="DUF772"/>
    <property type="match status" value="1"/>
</dbReference>
<keyword evidence="3" id="KW-1185">Reference proteome</keyword>